<name>A0A2P2LW62_RHIMU</name>
<accession>A0A2P2LW62</accession>
<proteinExistence type="predicted"/>
<dbReference type="AlphaFoldDB" id="A0A2P2LW62"/>
<organism evidence="1">
    <name type="scientific">Rhizophora mucronata</name>
    <name type="common">Asiatic mangrove</name>
    <dbReference type="NCBI Taxonomy" id="61149"/>
    <lineage>
        <taxon>Eukaryota</taxon>
        <taxon>Viridiplantae</taxon>
        <taxon>Streptophyta</taxon>
        <taxon>Embryophyta</taxon>
        <taxon>Tracheophyta</taxon>
        <taxon>Spermatophyta</taxon>
        <taxon>Magnoliopsida</taxon>
        <taxon>eudicotyledons</taxon>
        <taxon>Gunneridae</taxon>
        <taxon>Pentapetalae</taxon>
        <taxon>rosids</taxon>
        <taxon>fabids</taxon>
        <taxon>Malpighiales</taxon>
        <taxon>Rhizophoraceae</taxon>
        <taxon>Rhizophora</taxon>
    </lineage>
</organism>
<protein>
    <submittedName>
        <fullName evidence="1">Uncharacterized protein</fullName>
    </submittedName>
</protein>
<evidence type="ECO:0000313" key="1">
    <source>
        <dbReference type="EMBL" id="MBX22212.1"/>
    </source>
</evidence>
<sequence>MLYLAVYVLTRPWEEPGSLPLSCEDDEKLYGELISDVWLPEYRSPKLLQLKSGLFESHGVIPESELSQKEGNPRSVLGLPLLKNDMSLSATDGSYLAGEPLPRVNGDLFQ</sequence>
<dbReference type="EMBL" id="GGEC01041728">
    <property type="protein sequence ID" value="MBX22212.1"/>
    <property type="molecule type" value="Transcribed_RNA"/>
</dbReference>
<reference evidence="1" key="1">
    <citation type="submission" date="2018-02" db="EMBL/GenBank/DDBJ databases">
        <title>Rhizophora mucronata_Transcriptome.</title>
        <authorList>
            <person name="Meera S.P."/>
            <person name="Sreeshan A."/>
            <person name="Augustine A."/>
        </authorList>
    </citation>
    <scope>NUCLEOTIDE SEQUENCE</scope>
    <source>
        <tissue evidence="1">Leaf</tissue>
    </source>
</reference>